<dbReference type="AlphaFoldDB" id="A0A1T4XHA5"/>
<feature type="signal peptide" evidence="2">
    <location>
        <begin position="1"/>
        <end position="19"/>
    </location>
</feature>
<keyword evidence="2" id="KW-0732">Signal</keyword>
<keyword evidence="4" id="KW-1185">Reference proteome</keyword>
<reference evidence="3 4" key="1">
    <citation type="submission" date="2017-02" db="EMBL/GenBank/DDBJ databases">
        <authorList>
            <person name="Peterson S.W."/>
        </authorList>
    </citation>
    <scope>NUCLEOTIDE SEQUENCE [LARGE SCALE GENOMIC DNA]</scope>
    <source>
        <strain evidence="3 4">ATCC 49788</strain>
    </source>
</reference>
<evidence type="ECO:0000313" key="4">
    <source>
        <dbReference type="Proteomes" id="UP000190460"/>
    </source>
</evidence>
<organism evidence="3 4">
    <name type="scientific">Thiothrix eikelboomii</name>
    <dbReference type="NCBI Taxonomy" id="92487"/>
    <lineage>
        <taxon>Bacteria</taxon>
        <taxon>Pseudomonadati</taxon>
        <taxon>Pseudomonadota</taxon>
        <taxon>Gammaproteobacteria</taxon>
        <taxon>Thiotrichales</taxon>
        <taxon>Thiotrichaceae</taxon>
        <taxon>Thiothrix</taxon>
    </lineage>
</organism>
<evidence type="ECO:0000256" key="2">
    <source>
        <dbReference type="SAM" id="SignalP"/>
    </source>
</evidence>
<feature type="compositionally biased region" description="Basic and acidic residues" evidence="1">
    <location>
        <begin position="130"/>
        <end position="140"/>
    </location>
</feature>
<feature type="compositionally biased region" description="Polar residues" evidence="1">
    <location>
        <begin position="110"/>
        <end position="129"/>
    </location>
</feature>
<dbReference type="EMBL" id="FUYB01000017">
    <property type="protein sequence ID" value="SKA88817.1"/>
    <property type="molecule type" value="Genomic_DNA"/>
</dbReference>
<gene>
    <name evidence="3" type="ORF">SAMN02745130_03002</name>
</gene>
<sequence length="140" mass="14688">MYKLLLLSTVWIGCASALAQAETLTTIDQTFFNVGGPSQALTAIAPTTTVKQPDPMPDPALFTQVQNLSEQNHDNAVDIFGLGKRATATTASAGATVIAPDGTTVAATPPVNQSGMPDPSLFTNTGTPKDQTRDHPFKLF</sequence>
<feature type="chain" id="PRO_5012007123" evidence="2">
    <location>
        <begin position="20"/>
        <end position="140"/>
    </location>
</feature>
<evidence type="ECO:0000313" key="3">
    <source>
        <dbReference type="EMBL" id="SKA88817.1"/>
    </source>
</evidence>
<dbReference type="RefSeq" id="WP_078923451.1">
    <property type="nucleotide sequence ID" value="NZ_FUYB01000017.1"/>
</dbReference>
<name>A0A1T4XHA5_9GAMM</name>
<evidence type="ECO:0000256" key="1">
    <source>
        <dbReference type="SAM" id="MobiDB-lite"/>
    </source>
</evidence>
<dbReference type="Proteomes" id="UP000190460">
    <property type="component" value="Unassembled WGS sequence"/>
</dbReference>
<feature type="region of interest" description="Disordered" evidence="1">
    <location>
        <begin position="102"/>
        <end position="140"/>
    </location>
</feature>
<proteinExistence type="predicted"/>
<accession>A0A1T4XHA5</accession>
<protein>
    <submittedName>
        <fullName evidence="3">Uncharacterized protein</fullName>
    </submittedName>
</protein>